<proteinExistence type="predicted"/>
<evidence type="ECO:0000313" key="2">
    <source>
        <dbReference type="EMBL" id="SDJ06395.1"/>
    </source>
</evidence>
<evidence type="ECO:0000313" key="3">
    <source>
        <dbReference type="Proteomes" id="UP000199050"/>
    </source>
</evidence>
<dbReference type="EMBL" id="FNDX01000011">
    <property type="protein sequence ID" value="SDJ06395.1"/>
    <property type="molecule type" value="Genomic_DNA"/>
</dbReference>
<dbReference type="AlphaFoldDB" id="A0A1G8QPV3"/>
<sequence length="130" mass="15618">MRMDNYFIGTAKVTSKGILFRGEYYSNSQAIRENWFEIAKWLGNWTVAVIFNSEEMKKIYLVNEKNNNLIECRSIGLKSEFAEYKEKLEKYVQTIQKLQRDRNSGKKKHINLSRRQRIKKSFERRNDVQI</sequence>
<dbReference type="Proteomes" id="UP000199050">
    <property type="component" value="Unassembled WGS sequence"/>
</dbReference>
<organism evidence="2 3">
    <name type="scientific">Paenibacillus typhae</name>
    <dbReference type="NCBI Taxonomy" id="1174501"/>
    <lineage>
        <taxon>Bacteria</taxon>
        <taxon>Bacillati</taxon>
        <taxon>Bacillota</taxon>
        <taxon>Bacilli</taxon>
        <taxon>Bacillales</taxon>
        <taxon>Paenibacillaceae</taxon>
        <taxon>Paenibacillus</taxon>
    </lineage>
</organism>
<keyword evidence="3" id="KW-1185">Reference proteome</keyword>
<dbReference type="RefSeq" id="WP_090714459.1">
    <property type="nucleotide sequence ID" value="NZ_CBCSKY010000009.1"/>
</dbReference>
<protein>
    <submittedName>
        <fullName evidence="2">Uncharacterized protein</fullName>
    </submittedName>
</protein>
<reference evidence="3" key="1">
    <citation type="submission" date="2016-10" db="EMBL/GenBank/DDBJ databases">
        <authorList>
            <person name="Varghese N."/>
            <person name="Submissions S."/>
        </authorList>
    </citation>
    <scope>NUCLEOTIDE SEQUENCE [LARGE SCALE GENOMIC DNA]</scope>
    <source>
        <strain evidence="3">CGMCC 1.11012</strain>
    </source>
</reference>
<keyword evidence="1" id="KW-0175">Coiled coil</keyword>
<accession>A0A1G8QPV3</accession>
<gene>
    <name evidence="2" type="ORF">SAMN05216192_11185</name>
</gene>
<dbReference type="STRING" id="1174501.SAMN05216192_11185"/>
<evidence type="ECO:0000256" key="1">
    <source>
        <dbReference type="SAM" id="Coils"/>
    </source>
</evidence>
<name>A0A1G8QPV3_9BACL</name>
<feature type="coiled-coil region" evidence="1">
    <location>
        <begin position="81"/>
        <end position="108"/>
    </location>
</feature>
<dbReference type="OrthoDB" id="2664949at2"/>